<name>A0A6J5MWS2_9CAUD</name>
<evidence type="ECO:0000313" key="1">
    <source>
        <dbReference type="EMBL" id="CAB4149453.1"/>
    </source>
</evidence>
<accession>A0A6J5MWS2</accession>
<sequence>MRANTTKQYLYTGDLYGYTVVTSADGTTTENIYVEVPAKVSMALSVNLLGDLIIESQSKMQFNAYLKNIVDANGEEIYTDGQWMIFQTAPLLGPMGLKDGYRYRATIISGNI</sequence>
<dbReference type="EMBL" id="LR796519">
    <property type="protein sequence ID" value="CAB4149453.1"/>
    <property type="molecule type" value="Genomic_DNA"/>
</dbReference>
<proteinExistence type="predicted"/>
<organism evidence="1">
    <name type="scientific">uncultured Caudovirales phage</name>
    <dbReference type="NCBI Taxonomy" id="2100421"/>
    <lineage>
        <taxon>Viruses</taxon>
        <taxon>Duplodnaviria</taxon>
        <taxon>Heunggongvirae</taxon>
        <taxon>Uroviricota</taxon>
        <taxon>Caudoviricetes</taxon>
        <taxon>Peduoviridae</taxon>
        <taxon>Maltschvirus</taxon>
        <taxon>Maltschvirus maltsch</taxon>
    </lineage>
</organism>
<gene>
    <name evidence="1" type="ORF">UFOVP554_12</name>
</gene>
<reference evidence="1" key="1">
    <citation type="submission" date="2020-04" db="EMBL/GenBank/DDBJ databases">
        <authorList>
            <person name="Chiriac C."/>
            <person name="Salcher M."/>
            <person name="Ghai R."/>
            <person name="Kavagutti S V."/>
        </authorList>
    </citation>
    <scope>NUCLEOTIDE SEQUENCE</scope>
</reference>
<protein>
    <submittedName>
        <fullName evidence="1">Uncharacterized protein</fullName>
    </submittedName>
</protein>